<feature type="region of interest" description="Disordered" evidence="1">
    <location>
        <begin position="332"/>
        <end position="361"/>
    </location>
</feature>
<comment type="caution">
    <text evidence="3">The sequence shown here is derived from an EMBL/GenBank/DDBJ whole genome shotgun (WGS) entry which is preliminary data.</text>
</comment>
<dbReference type="InterPro" id="IPR014752">
    <property type="entry name" value="Arrestin-like_C"/>
</dbReference>
<reference evidence="3" key="2">
    <citation type="submission" date="2023-02" db="EMBL/GenBank/DDBJ databases">
        <authorList>
            <consortium name="DOE Joint Genome Institute"/>
            <person name="Mondo S.J."/>
            <person name="Chang Y."/>
            <person name="Wang Y."/>
            <person name="Ahrendt S."/>
            <person name="Andreopoulos W."/>
            <person name="Barry K."/>
            <person name="Beard J."/>
            <person name="Benny G.L."/>
            <person name="Blankenship S."/>
            <person name="Bonito G."/>
            <person name="Cuomo C."/>
            <person name="Desiro A."/>
            <person name="Gervers K.A."/>
            <person name="Hundley H."/>
            <person name="Kuo A."/>
            <person name="LaButti K."/>
            <person name="Lang B.F."/>
            <person name="Lipzen A."/>
            <person name="O'Donnell K."/>
            <person name="Pangilinan J."/>
            <person name="Reynolds N."/>
            <person name="Sandor L."/>
            <person name="Smith M.W."/>
            <person name="Tsang A."/>
            <person name="Grigoriev I.V."/>
            <person name="Stajich J.E."/>
            <person name="Spatafora J.W."/>
        </authorList>
    </citation>
    <scope>NUCLEOTIDE SEQUENCE</scope>
    <source>
        <strain evidence="3">RSA 2281</strain>
    </source>
</reference>
<protein>
    <recommendedName>
        <fullName evidence="2">Arrestin-like N-terminal domain-containing protein</fullName>
    </recommendedName>
</protein>
<evidence type="ECO:0000259" key="2">
    <source>
        <dbReference type="Pfam" id="PF00339"/>
    </source>
</evidence>
<feature type="compositionally biased region" description="Low complexity" evidence="1">
    <location>
        <begin position="334"/>
        <end position="359"/>
    </location>
</feature>
<sequence length="627" mass="71419">MNASIIALDLFFPESVQFYAARPSSRQTKDDSLLTLSKASHPRRQKLRGKLRIVASHPTKVNHIEIKFLGQTELTWRDPLKSYHSILAERMNAHKTFRKSKSILLQDATLPSGVTELGFEITIPGHLYPTFKSKFVDIRYVVIAKIIPSNSKLHKKPFRAEKEIILEKTLMPQDVASGQVTGYICPRIPMRGSAQRDDYHFLWEFMVPKWVSLDQGFLEFDGVIRLLQKENNPADDDSVSSSSTSSSTSPSYRITGISKIEVDVVQQSFYHYEISEENPAMVLLTESPMAFSDRLTKRHLTMTNKEPSTYLHPPLETAIAFSFPISQKKNHLVTTPSDTTNITSSSSSSSFTKDTNTTSHRVKSLPYTRNRHYANKEPQRSSTCIIDTAQFYAPSTTISKDTFSFSLDSPFLEIRHYIRLIIHPAIASTNINNNPYYNKYDIKKKSNNNTNQQNTIAPICIGLPIHVTQNVSVTETEEDALPSYQSITRGTEELPDYDASVLQEELETESDGWDHQRRPSVATMRSSISSSTTTSRRPHHQHYPSDEIDLVDLYSRRNNSRQQTSSTSSEETGPITPALGQDPFDNIWPNNPNHSSRYSHYRPSSRVNHQQQHVLIQERRLEDFCLF</sequence>
<dbReference type="Proteomes" id="UP001209540">
    <property type="component" value="Unassembled WGS sequence"/>
</dbReference>
<feature type="domain" description="Arrestin-like N-terminal" evidence="2">
    <location>
        <begin position="45"/>
        <end position="155"/>
    </location>
</feature>
<accession>A0AAD5K5M4</accession>
<evidence type="ECO:0000256" key="1">
    <source>
        <dbReference type="SAM" id="MobiDB-lite"/>
    </source>
</evidence>
<proteinExistence type="predicted"/>
<feature type="region of interest" description="Disordered" evidence="1">
    <location>
        <begin position="475"/>
        <end position="494"/>
    </location>
</feature>
<feature type="compositionally biased region" description="Low complexity" evidence="1">
    <location>
        <begin position="556"/>
        <end position="572"/>
    </location>
</feature>
<feature type="region of interest" description="Disordered" evidence="1">
    <location>
        <begin position="232"/>
        <end position="251"/>
    </location>
</feature>
<reference evidence="3" key="1">
    <citation type="journal article" date="2022" name="IScience">
        <title>Evolution of zygomycete secretomes and the origins of terrestrial fungal ecologies.</title>
        <authorList>
            <person name="Chang Y."/>
            <person name="Wang Y."/>
            <person name="Mondo S."/>
            <person name="Ahrendt S."/>
            <person name="Andreopoulos W."/>
            <person name="Barry K."/>
            <person name="Beard J."/>
            <person name="Benny G.L."/>
            <person name="Blankenship S."/>
            <person name="Bonito G."/>
            <person name="Cuomo C."/>
            <person name="Desiro A."/>
            <person name="Gervers K.A."/>
            <person name="Hundley H."/>
            <person name="Kuo A."/>
            <person name="LaButti K."/>
            <person name="Lang B.F."/>
            <person name="Lipzen A."/>
            <person name="O'Donnell K."/>
            <person name="Pangilinan J."/>
            <person name="Reynolds N."/>
            <person name="Sandor L."/>
            <person name="Smith M.E."/>
            <person name="Tsang A."/>
            <person name="Grigoriev I.V."/>
            <person name="Stajich J.E."/>
            <person name="Spatafora J.W."/>
        </authorList>
    </citation>
    <scope>NUCLEOTIDE SEQUENCE</scope>
    <source>
        <strain evidence="3">RSA 2281</strain>
    </source>
</reference>
<dbReference type="AlphaFoldDB" id="A0AAD5K5M4"/>
<feature type="compositionally biased region" description="Low complexity" evidence="1">
    <location>
        <begin position="239"/>
        <end position="251"/>
    </location>
</feature>
<gene>
    <name evidence="3" type="ORF">BDA99DRAFT_539812</name>
</gene>
<dbReference type="InterPro" id="IPR014756">
    <property type="entry name" value="Ig_E-set"/>
</dbReference>
<dbReference type="InterPro" id="IPR011021">
    <property type="entry name" value="Arrestin-like_N"/>
</dbReference>
<organism evidence="3 4">
    <name type="scientific">Phascolomyces articulosus</name>
    <dbReference type="NCBI Taxonomy" id="60185"/>
    <lineage>
        <taxon>Eukaryota</taxon>
        <taxon>Fungi</taxon>
        <taxon>Fungi incertae sedis</taxon>
        <taxon>Mucoromycota</taxon>
        <taxon>Mucoromycotina</taxon>
        <taxon>Mucoromycetes</taxon>
        <taxon>Mucorales</taxon>
        <taxon>Lichtheimiaceae</taxon>
        <taxon>Phascolomyces</taxon>
    </lineage>
</organism>
<dbReference type="Pfam" id="PF00339">
    <property type="entry name" value="Arrestin_N"/>
    <property type="match status" value="1"/>
</dbReference>
<name>A0AAD5K5M4_9FUNG</name>
<evidence type="ECO:0000313" key="3">
    <source>
        <dbReference type="EMBL" id="KAI9255665.1"/>
    </source>
</evidence>
<feature type="compositionally biased region" description="Low complexity" evidence="1">
    <location>
        <begin position="594"/>
        <end position="603"/>
    </location>
</feature>
<feature type="region of interest" description="Disordered" evidence="1">
    <location>
        <begin position="504"/>
        <end position="603"/>
    </location>
</feature>
<dbReference type="EMBL" id="JAIXMP010000022">
    <property type="protein sequence ID" value="KAI9255665.1"/>
    <property type="molecule type" value="Genomic_DNA"/>
</dbReference>
<keyword evidence="4" id="KW-1185">Reference proteome</keyword>
<dbReference type="Gene3D" id="2.60.40.640">
    <property type="match status" value="1"/>
</dbReference>
<feature type="compositionally biased region" description="Low complexity" evidence="1">
    <location>
        <begin position="525"/>
        <end position="535"/>
    </location>
</feature>
<dbReference type="SUPFAM" id="SSF81296">
    <property type="entry name" value="E set domains"/>
    <property type="match status" value="1"/>
</dbReference>
<evidence type="ECO:0000313" key="4">
    <source>
        <dbReference type="Proteomes" id="UP001209540"/>
    </source>
</evidence>